<gene>
    <name evidence="1" type="ORF">HanXRQr2_Chr09g0372901</name>
</gene>
<protein>
    <submittedName>
        <fullName evidence="1">Uncharacterized protein</fullName>
    </submittedName>
</protein>
<proteinExistence type="predicted"/>
<evidence type="ECO:0000313" key="2">
    <source>
        <dbReference type="Proteomes" id="UP000215914"/>
    </source>
</evidence>
<evidence type="ECO:0000313" key="1">
    <source>
        <dbReference type="EMBL" id="KAF5789577.1"/>
    </source>
</evidence>
<accession>A0A9K3N767</accession>
<name>A0A9K3N767_HELAN</name>
<organism evidence="1 2">
    <name type="scientific">Helianthus annuus</name>
    <name type="common">Common sunflower</name>
    <dbReference type="NCBI Taxonomy" id="4232"/>
    <lineage>
        <taxon>Eukaryota</taxon>
        <taxon>Viridiplantae</taxon>
        <taxon>Streptophyta</taxon>
        <taxon>Embryophyta</taxon>
        <taxon>Tracheophyta</taxon>
        <taxon>Spermatophyta</taxon>
        <taxon>Magnoliopsida</taxon>
        <taxon>eudicotyledons</taxon>
        <taxon>Gunneridae</taxon>
        <taxon>Pentapetalae</taxon>
        <taxon>asterids</taxon>
        <taxon>campanulids</taxon>
        <taxon>Asterales</taxon>
        <taxon>Asteraceae</taxon>
        <taxon>Asteroideae</taxon>
        <taxon>Heliantheae alliance</taxon>
        <taxon>Heliantheae</taxon>
        <taxon>Helianthus</taxon>
    </lineage>
</organism>
<keyword evidence="2" id="KW-1185">Reference proteome</keyword>
<sequence>MVMLGESWSVSNLIHSPHEHHLSQSTVCIDLVLKYCLMVENGASPVAMAANKDEIMTKVDAN</sequence>
<dbReference type="EMBL" id="MNCJ02000324">
    <property type="protein sequence ID" value="KAF5789577.1"/>
    <property type="molecule type" value="Genomic_DNA"/>
</dbReference>
<dbReference type="Gramene" id="mRNA:HanXRQr2_Chr09g0372901">
    <property type="protein sequence ID" value="mRNA:HanXRQr2_Chr09g0372901"/>
    <property type="gene ID" value="HanXRQr2_Chr09g0372901"/>
</dbReference>
<reference evidence="1" key="1">
    <citation type="journal article" date="2017" name="Nature">
        <title>The sunflower genome provides insights into oil metabolism, flowering and Asterid evolution.</title>
        <authorList>
            <person name="Badouin H."/>
            <person name="Gouzy J."/>
            <person name="Grassa C.J."/>
            <person name="Murat F."/>
            <person name="Staton S.E."/>
            <person name="Cottret L."/>
            <person name="Lelandais-Briere C."/>
            <person name="Owens G.L."/>
            <person name="Carrere S."/>
            <person name="Mayjonade B."/>
            <person name="Legrand L."/>
            <person name="Gill N."/>
            <person name="Kane N.C."/>
            <person name="Bowers J.E."/>
            <person name="Hubner S."/>
            <person name="Bellec A."/>
            <person name="Berard A."/>
            <person name="Berges H."/>
            <person name="Blanchet N."/>
            <person name="Boniface M.C."/>
            <person name="Brunel D."/>
            <person name="Catrice O."/>
            <person name="Chaidir N."/>
            <person name="Claudel C."/>
            <person name="Donnadieu C."/>
            <person name="Faraut T."/>
            <person name="Fievet G."/>
            <person name="Helmstetter N."/>
            <person name="King M."/>
            <person name="Knapp S.J."/>
            <person name="Lai Z."/>
            <person name="Le Paslier M.C."/>
            <person name="Lippi Y."/>
            <person name="Lorenzon L."/>
            <person name="Mandel J.R."/>
            <person name="Marage G."/>
            <person name="Marchand G."/>
            <person name="Marquand E."/>
            <person name="Bret-Mestries E."/>
            <person name="Morien E."/>
            <person name="Nambeesan S."/>
            <person name="Nguyen T."/>
            <person name="Pegot-Espagnet P."/>
            <person name="Pouilly N."/>
            <person name="Raftis F."/>
            <person name="Sallet E."/>
            <person name="Schiex T."/>
            <person name="Thomas J."/>
            <person name="Vandecasteele C."/>
            <person name="Vares D."/>
            <person name="Vear F."/>
            <person name="Vautrin S."/>
            <person name="Crespi M."/>
            <person name="Mangin B."/>
            <person name="Burke J.M."/>
            <person name="Salse J."/>
            <person name="Munos S."/>
            <person name="Vincourt P."/>
            <person name="Rieseberg L.H."/>
            <person name="Langlade N.B."/>
        </authorList>
    </citation>
    <scope>NUCLEOTIDE SEQUENCE</scope>
    <source>
        <tissue evidence="1">Leaves</tissue>
    </source>
</reference>
<comment type="caution">
    <text evidence="1">The sequence shown here is derived from an EMBL/GenBank/DDBJ whole genome shotgun (WGS) entry which is preliminary data.</text>
</comment>
<dbReference type="AlphaFoldDB" id="A0A9K3N767"/>
<dbReference type="Proteomes" id="UP000215914">
    <property type="component" value="Unassembled WGS sequence"/>
</dbReference>
<reference evidence="1" key="2">
    <citation type="submission" date="2020-06" db="EMBL/GenBank/DDBJ databases">
        <title>Helianthus annuus Genome sequencing and assembly Release 2.</title>
        <authorList>
            <person name="Gouzy J."/>
            <person name="Langlade N."/>
            <person name="Munos S."/>
        </authorList>
    </citation>
    <scope>NUCLEOTIDE SEQUENCE</scope>
    <source>
        <tissue evidence="1">Leaves</tissue>
    </source>
</reference>